<dbReference type="PROSITE" id="PS00674">
    <property type="entry name" value="AAA"/>
    <property type="match status" value="1"/>
</dbReference>
<feature type="domain" description="BCS1 N-terminal" evidence="15">
    <location>
        <begin position="72"/>
        <end position="286"/>
    </location>
</feature>
<keyword evidence="5" id="KW-0999">Mitochondrion inner membrane</keyword>
<evidence type="ECO:0000256" key="12">
    <source>
        <dbReference type="RuleBase" id="RU003651"/>
    </source>
</evidence>
<keyword evidence="4 12" id="KW-0547">Nucleotide-binding</keyword>
<gene>
    <name evidence="16" type="ORF">CBYS24578_00005062</name>
</gene>
<evidence type="ECO:0000259" key="14">
    <source>
        <dbReference type="SMART" id="SM00382"/>
    </source>
</evidence>
<accession>A0A9N9U519</accession>
<dbReference type="AlphaFoldDB" id="A0A9N9U519"/>
<comment type="caution">
    <text evidence="16">The sequence shown here is derived from an EMBL/GenBank/DDBJ whole genome shotgun (WGS) entry which is preliminary data.</text>
</comment>
<comment type="subcellular location">
    <subcellularLocation>
        <location evidence="1">Mitochondrion inner membrane</location>
        <topology evidence="1">Single-pass membrane protein</topology>
    </subcellularLocation>
</comment>
<dbReference type="Proteomes" id="UP000754883">
    <property type="component" value="Unassembled WGS sequence"/>
</dbReference>
<proteinExistence type="inferred from homology"/>
<evidence type="ECO:0000256" key="3">
    <source>
        <dbReference type="ARBA" id="ARBA00022692"/>
    </source>
</evidence>
<dbReference type="OrthoDB" id="10251412at2759"/>
<dbReference type="InterPro" id="IPR003960">
    <property type="entry name" value="ATPase_AAA_CS"/>
</dbReference>
<evidence type="ECO:0000256" key="13">
    <source>
        <dbReference type="SAM" id="MobiDB-lite"/>
    </source>
</evidence>
<evidence type="ECO:0000256" key="9">
    <source>
        <dbReference type="ARBA" id="ARBA00023128"/>
    </source>
</evidence>
<dbReference type="SMART" id="SM01024">
    <property type="entry name" value="BCS1_N"/>
    <property type="match status" value="1"/>
</dbReference>
<keyword evidence="17" id="KW-1185">Reference proteome</keyword>
<dbReference type="PANTHER" id="PTHR23070">
    <property type="entry name" value="BCS1 AAA-TYPE ATPASE"/>
    <property type="match status" value="1"/>
</dbReference>
<dbReference type="InterPro" id="IPR050747">
    <property type="entry name" value="Mitochondrial_chaperone_BCS1"/>
</dbReference>
<feature type="region of interest" description="Disordered" evidence="13">
    <location>
        <begin position="388"/>
        <end position="507"/>
    </location>
</feature>
<evidence type="ECO:0000256" key="7">
    <source>
        <dbReference type="ARBA" id="ARBA00022840"/>
    </source>
</evidence>
<sequence length="679" mass="76036">MAASMMDSLTKLGILSHDKMPNMTTGTNGTAAAGLMDTLLASASQASPVLQLVLFVYRLLGLPFGLDPSILLTVAGTLWAAQYAIFQVYHYIEGIVEKHLMCSITVTDNDSIYHHLMEWLSKQPSLNNNRYLMAQTVWKSAWEEDEEDDENGVESHLFWTDGGQGDGGKYLNFSNQAARSVPRYVPALGTTGFWHKGTRFRVYRRKESFVNTSGWSAMKDQEEIKISSFGRSIAPIKLLLAEAKIQYYHDTHQKTTIYRPRQKEQRRDYSMWQQVARRPVRPMSTVVLDSEEKHNVLGDINEYLHPRTPRWYASRGIPLRRGYLFHGPPGTGKTSFSFALAGVFGIDIYVISLQDISVTEEDLATLFTRLPRRCIVLLEDIDTAGLRRDDDEEEEEEAKEKDIKAIEAKPTENGVKETATSEKPIANGTSETPKVNGTTEKKKPKKKAKKAEESESESSDSSSDESDSDSEKRKKKRSSKKSSSKKDSKKRSSGKRGDKLSPPESISLSGLLNAIDGVASHEGRVLIMTTNKPESLDEALVRPGRVDMQVAFSHASRQQACELFHRMYEARWKQPHQIQAPDNSILPASLVTQEVKKQEAKLILPGQTSDEKPMTPEELKEISKEFGSIIPEGVFSPAEIQGFLLKRKASPRKAIADAHGWIEATIKQKEAKSKVSTVQ</sequence>
<keyword evidence="8" id="KW-1133">Transmembrane helix</keyword>
<feature type="compositionally biased region" description="Acidic residues" evidence="13">
    <location>
        <begin position="454"/>
        <end position="468"/>
    </location>
</feature>
<dbReference type="SMART" id="SM00382">
    <property type="entry name" value="AAA"/>
    <property type="match status" value="1"/>
</dbReference>
<evidence type="ECO:0000256" key="1">
    <source>
        <dbReference type="ARBA" id="ARBA00004434"/>
    </source>
</evidence>
<evidence type="ECO:0000256" key="10">
    <source>
        <dbReference type="ARBA" id="ARBA00023136"/>
    </source>
</evidence>
<evidence type="ECO:0000256" key="2">
    <source>
        <dbReference type="ARBA" id="ARBA00007448"/>
    </source>
</evidence>
<feature type="compositionally biased region" description="Polar residues" evidence="13">
    <location>
        <begin position="427"/>
        <end position="438"/>
    </location>
</feature>
<dbReference type="Pfam" id="PF25426">
    <property type="entry name" value="AAA_lid_BCS1"/>
    <property type="match status" value="1"/>
</dbReference>
<dbReference type="Pfam" id="PF08740">
    <property type="entry name" value="BCS1_N"/>
    <property type="match status" value="1"/>
</dbReference>
<comment type="catalytic activity">
    <reaction evidence="11">
        <text>ATP + H2O = ADP + phosphate + H(+)</text>
        <dbReference type="Rhea" id="RHEA:13065"/>
        <dbReference type="ChEBI" id="CHEBI:15377"/>
        <dbReference type="ChEBI" id="CHEBI:15378"/>
        <dbReference type="ChEBI" id="CHEBI:30616"/>
        <dbReference type="ChEBI" id="CHEBI:43474"/>
        <dbReference type="ChEBI" id="CHEBI:456216"/>
    </reaction>
    <physiologicalReaction direction="left-to-right" evidence="11">
        <dbReference type="Rhea" id="RHEA:13066"/>
    </physiologicalReaction>
</comment>
<evidence type="ECO:0000256" key="5">
    <source>
        <dbReference type="ARBA" id="ARBA00022792"/>
    </source>
</evidence>
<dbReference type="EMBL" id="CABFNO020001301">
    <property type="protein sequence ID" value="CAG9979646.1"/>
    <property type="molecule type" value="Genomic_DNA"/>
</dbReference>
<dbReference type="Gene3D" id="3.40.50.300">
    <property type="entry name" value="P-loop containing nucleotide triphosphate hydrolases"/>
    <property type="match status" value="2"/>
</dbReference>
<dbReference type="InterPro" id="IPR003593">
    <property type="entry name" value="AAA+_ATPase"/>
</dbReference>
<dbReference type="SUPFAM" id="SSF52540">
    <property type="entry name" value="P-loop containing nucleoside triphosphate hydrolases"/>
    <property type="match status" value="1"/>
</dbReference>
<comment type="similarity">
    <text evidence="2">Belongs to the AAA ATPase family. BCS1 subfamily.</text>
</comment>
<keyword evidence="9" id="KW-0496">Mitochondrion</keyword>
<evidence type="ECO:0000256" key="6">
    <source>
        <dbReference type="ARBA" id="ARBA00022801"/>
    </source>
</evidence>
<keyword evidence="10" id="KW-0472">Membrane</keyword>
<evidence type="ECO:0000256" key="4">
    <source>
        <dbReference type="ARBA" id="ARBA00022741"/>
    </source>
</evidence>
<dbReference type="InterPro" id="IPR003959">
    <property type="entry name" value="ATPase_AAA_core"/>
</dbReference>
<organism evidence="16 17">
    <name type="scientific">Clonostachys byssicola</name>
    <dbReference type="NCBI Taxonomy" id="160290"/>
    <lineage>
        <taxon>Eukaryota</taxon>
        <taxon>Fungi</taxon>
        <taxon>Dikarya</taxon>
        <taxon>Ascomycota</taxon>
        <taxon>Pezizomycotina</taxon>
        <taxon>Sordariomycetes</taxon>
        <taxon>Hypocreomycetidae</taxon>
        <taxon>Hypocreales</taxon>
        <taxon>Bionectriaceae</taxon>
        <taxon>Clonostachys</taxon>
    </lineage>
</organism>
<evidence type="ECO:0000256" key="11">
    <source>
        <dbReference type="ARBA" id="ARBA00048778"/>
    </source>
</evidence>
<dbReference type="GO" id="GO:0005743">
    <property type="term" value="C:mitochondrial inner membrane"/>
    <property type="evidence" value="ECO:0007669"/>
    <property type="project" value="UniProtKB-SubCell"/>
</dbReference>
<reference evidence="16" key="1">
    <citation type="submission" date="2021-10" db="EMBL/GenBank/DDBJ databases">
        <authorList>
            <person name="Piombo E."/>
        </authorList>
    </citation>
    <scope>NUCLEOTIDE SEQUENCE</scope>
</reference>
<feature type="compositionally biased region" description="Basic residues" evidence="13">
    <location>
        <begin position="473"/>
        <end position="494"/>
    </location>
</feature>
<evidence type="ECO:0000256" key="8">
    <source>
        <dbReference type="ARBA" id="ARBA00022989"/>
    </source>
</evidence>
<feature type="domain" description="AAA+ ATPase" evidence="14">
    <location>
        <begin position="319"/>
        <end position="556"/>
    </location>
</feature>
<dbReference type="GO" id="GO:0005524">
    <property type="term" value="F:ATP binding"/>
    <property type="evidence" value="ECO:0007669"/>
    <property type="project" value="UniProtKB-KW"/>
</dbReference>
<keyword evidence="3" id="KW-0812">Transmembrane</keyword>
<name>A0A9N9U519_9HYPO</name>
<dbReference type="InterPro" id="IPR057495">
    <property type="entry name" value="AAA_lid_BCS1"/>
</dbReference>
<keyword evidence="6" id="KW-0378">Hydrolase</keyword>
<evidence type="ECO:0000259" key="15">
    <source>
        <dbReference type="SMART" id="SM01024"/>
    </source>
</evidence>
<protein>
    <recommendedName>
        <fullName evidence="18">Mitochondrial chaperone BCS1-B</fullName>
    </recommendedName>
</protein>
<dbReference type="Pfam" id="PF00004">
    <property type="entry name" value="AAA"/>
    <property type="match status" value="2"/>
</dbReference>
<evidence type="ECO:0000313" key="17">
    <source>
        <dbReference type="Proteomes" id="UP000754883"/>
    </source>
</evidence>
<dbReference type="InterPro" id="IPR027417">
    <property type="entry name" value="P-loop_NTPase"/>
</dbReference>
<dbReference type="InterPro" id="IPR014851">
    <property type="entry name" value="BCS1_N"/>
</dbReference>
<feature type="compositionally biased region" description="Basic and acidic residues" evidence="13">
    <location>
        <begin position="398"/>
        <end position="410"/>
    </location>
</feature>
<evidence type="ECO:0000313" key="16">
    <source>
        <dbReference type="EMBL" id="CAG9979646.1"/>
    </source>
</evidence>
<keyword evidence="7 12" id="KW-0067">ATP-binding</keyword>
<evidence type="ECO:0008006" key="18">
    <source>
        <dbReference type="Google" id="ProtNLM"/>
    </source>
</evidence>
<dbReference type="GO" id="GO:0016887">
    <property type="term" value="F:ATP hydrolysis activity"/>
    <property type="evidence" value="ECO:0007669"/>
    <property type="project" value="InterPro"/>
</dbReference>